<dbReference type="CDD" id="cd15457">
    <property type="entry name" value="NADAR"/>
    <property type="match status" value="1"/>
</dbReference>
<accession>A0A7S4NB66</accession>
<dbReference type="PROSITE" id="PS50199">
    <property type="entry name" value="ZF_RANBP2_2"/>
    <property type="match status" value="1"/>
</dbReference>
<dbReference type="InterPro" id="IPR012816">
    <property type="entry name" value="NADAR"/>
</dbReference>
<dbReference type="InterPro" id="IPR001876">
    <property type="entry name" value="Znf_RanBP2"/>
</dbReference>
<dbReference type="SMART" id="SM00547">
    <property type="entry name" value="ZnF_RBZ"/>
    <property type="match status" value="1"/>
</dbReference>
<dbReference type="SUPFAM" id="SSF143990">
    <property type="entry name" value="YbiA-like"/>
    <property type="match status" value="1"/>
</dbReference>
<keyword evidence="1" id="KW-0479">Metal-binding</keyword>
<dbReference type="PROSITE" id="PS01358">
    <property type="entry name" value="ZF_RANBP2_1"/>
    <property type="match status" value="1"/>
</dbReference>
<dbReference type="Pfam" id="PF08719">
    <property type="entry name" value="NADAR"/>
    <property type="match status" value="1"/>
</dbReference>
<evidence type="ECO:0000256" key="2">
    <source>
        <dbReference type="ARBA" id="ARBA00022771"/>
    </source>
</evidence>
<evidence type="ECO:0000256" key="3">
    <source>
        <dbReference type="ARBA" id="ARBA00022833"/>
    </source>
</evidence>
<evidence type="ECO:0000313" key="6">
    <source>
        <dbReference type="EMBL" id="CAE2276307.1"/>
    </source>
</evidence>
<dbReference type="AlphaFoldDB" id="A0A7S4NB66"/>
<keyword evidence="3" id="KW-0862">Zinc</keyword>
<dbReference type="EMBL" id="HBKQ01050815">
    <property type="protein sequence ID" value="CAE2276307.1"/>
    <property type="molecule type" value="Transcribed_RNA"/>
</dbReference>
<organism evidence="6">
    <name type="scientific">Odontella aurita</name>
    <dbReference type="NCBI Taxonomy" id="265563"/>
    <lineage>
        <taxon>Eukaryota</taxon>
        <taxon>Sar</taxon>
        <taxon>Stramenopiles</taxon>
        <taxon>Ochrophyta</taxon>
        <taxon>Bacillariophyta</taxon>
        <taxon>Mediophyceae</taxon>
        <taxon>Biddulphiophycidae</taxon>
        <taxon>Eupodiscales</taxon>
        <taxon>Odontellaceae</taxon>
        <taxon>Odontella</taxon>
    </lineage>
</organism>
<dbReference type="Gene3D" id="1.10.357.40">
    <property type="entry name" value="YbiA-like"/>
    <property type="match status" value="1"/>
</dbReference>
<gene>
    <name evidence="6" type="ORF">OAUR00152_LOCUS35057</name>
</gene>
<dbReference type="Gene3D" id="2.30.30.380">
    <property type="entry name" value="Zn-finger domain of Sec23/24"/>
    <property type="match status" value="1"/>
</dbReference>
<reference evidence="6" key="1">
    <citation type="submission" date="2021-01" db="EMBL/GenBank/DDBJ databases">
        <authorList>
            <person name="Corre E."/>
            <person name="Pelletier E."/>
            <person name="Niang G."/>
            <person name="Scheremetjew M."/>
            <person name="Finn R."/>
            <person name="Kale V."/>
            <person name="Holt S."/>
            <person name="Cochrane G."/>
            <person name="Meng A."/>
            <person name="Brown T."/>
            <person name="Cohen L."/>
        </authorList>
    </citation>
    <scope>NUCLEOTIDE SEQUENCE</scope>
    <source>
        <strain evidence="6">Isolate 1302-5</strain>
    </source>
</reference>
<dbReference type="GO" id="GO:0008270">
    <property type="term" value="F:zinc ion binding"/>
    <property type="evidence" value="ECO:0007669"/>
    <property type="project" value="UniProtKB-KW"/>
</dbReference>
<dbReference type="SUPFAM" id="SSF90209">
    <property type="entry name" value="Ran binding protein zinc finger-like"/>
    <property type="match status" value="1"/>
</dbReference>
<name>A0A7S4NB66_9STRA</name>
<dbReference type="InterPro" id="IPR036443">
    <property type="entry name" value="Znf_RanBP2_sf"/>
</dbReference>
<evidence type="ECO:0000256" key="4">
    <source>
        <dbReference type="PROSITE-ProRule" id="PRU00322"/>
    </source>
</evidence>
<feature type="domain" description="RanBP2-type" evidence="5">
    <location>
        <begin position="1"/>
        <end position="29"/>
    </location>
</feature>
<evidence type="ECO:0000259" key="5">
    <source>
        <dbReference type="PROSITE" id="PS50199"/>
    </source>
</evidence>
<evidence type="ECO:0000256" key="1">
    <source>
        <dbReference type="ARBA" id="ARBA00022723"/>
    </source>
</evidence>
<keyword evidence="2 4" id="KW-0863">Zinc-finger</keyword>
<sequence length="618" mass="68231">MAEWACAACTFKNAPHSAFCEMCLSDRGLSGGGSVGSSATNSKRTTNPTALVLPVAAASPAGLSVTPMFLSQLWMSNGPSVSRDVSAFSQRSLDIFSNYTIHALVVLDIPSYCRSAELAKTGRSAQITFTFAEQAIMACKASLFGDWASFDKILHCKDSWEAKGLGRGVKPWNQDLWDRTVCQITRDVIMAKAVGLPALQTALAGTGDAMIAEATRGDHVWGINLDPNHPHLRFPGRWKGSNILGWALMEARDAAGPKRPLPSAPVIDDRKSSIKRQRGVGNTCSIDDISSGLDFGLEAFGPLQRSVPVHQGGNNLHRQVKVIIEESVPDARTMRGERGNKYVTRMLSDIYQSGLFMHGGPDSAVNSTVIPAIRHVFEEIYKLKPNDEKRIATIRALVEACQDCQQVQARVILRTYGDFTSQAETFEKQLKYSLVRQKEAALQVLISKSHRNCDLDHTEIKPEQQRAHLLSGYTVMVGNDFGLDGIDAARSDRFLSGALQEIQKVQGKVNLIHDSGTCDGVLSLLKESICVKEWLSALIGDINNQSDEADRLIDRACIFEWADKNMEGDFKHRVFYDDSREKEFEDLHPTKPNDDNMYQPFLSPKVLVEMLLKANMLK</sequence>
<dbReference type="InterPro" id="IPR037238">
    <property type="entry name" value="YbiA-like_sf"/>
</dbReference>
<proteinExistence type="predicted"/>
<dbReference type="NCBIfam" id="TIGR02464">
    <property type="entry name" value="ribofla_fusion"/>
    <property type="match status" value="1"/>
</dbReference>
<protein>
    <recommendedName>
        <fullName evidence="5">RanBP2-type domain-containing protein</fullName>
    </recommendedName>
</protein>